<dbReference type="AlphaFoldDB" id="C6C303"/>
<feature type="domain" description="Type II secretion system protein GspB C-terminal" evidence="3">
    <location>
        <begin position="131"/>
        <end position="189"/>
    </location>
</feature>
<dbReference type="HOGENOM" id="CLU_1426772_0_0_6"/>
<evidence type="ECO:0000313" key="4">
    <source>
        <dbReference type="EMBL" id="ACS85268.1"/>
    </source>
</evidence>
<dbReference type="GO" id="GO:0015627">
    <property type="term" value="C:type II protein secretion system complex"/>
    <property type="evidence" value="ECO:0007669"/>
    <property type="project" value="InterPro"/>
</dbReference>
<keyword evidence="2" id="KW-1133">Transmembrane helix</keyword>
<dbReference type="NCBIfam" id="NF037978">
    <property type="entry name" value="T2SS_GspB"/>
    <property type="match status" value="1"/>
</dbReference>
<dbReference type="EMBL" id="CP001654">
    <property type="protein sequence ID" value="ACS85268.1"/>
    <property type="molecule type" value="Genomic_DNA"/>
</dbReference>
<sequence>MPLLRVNWVSQRFEVNVNNTSEVKAPAQSETSSGYRIPGSLLVVYACLIFFLGWFGHQRWAEFSPPTANLPAAAIVAASPVRAPIQEQAQPNIAAEQTASPSTPPAVATETVPPPDKKPVIGWQTAKPGELPFIAFSAHVYTSDPAKRSVTLNGTLYHEGDTPYKGLIIEQIQQDVLIFSFNGEPFVLDSLQDWPGGKPDSDMIEGDSQ</sequence>
<organism evidence="4 5">
    <name type="scientific">Musicola paradisiaca (strain Ech703)</name>
    <name type="common">Dickeya paradisiaca</name>
    <name type="synonym">Dickeya dadantii</name>
    <dbReference type="NCBI Taxonomy" id="579405"/>
    <lineage>
        <taxon>Bacteria</taxon>
        <taxon>Pseudomonadati</taxon>
        <taxon>Pseudomonadota</taxon>
        <taxon>Gammaproteobacteria</taxon>
        <taxon>Enterobacterales</taxon>
        <taxon>Pectobacteriaceae</taxon>
        <taxon>Musicola</taxon>
    </lineage>
</organism>
<proteinExistence type="predicted"/>
<keyword evidence="2" id="KW-0472">Membrane</keyword>
<feature type="region of interest" description="Disordered" evidence="1">
    <location>
        <begin position="88"/>
        <end position="117"/>
    </location>
</feature>
<dbReference type="KEGG" id="dda:Dd703_1468"/>
<dbReference type="eggNOG" id="COG3266">
    <property type="taxonomic scope" value="Bacteria"/>
</dbReference>
<keyword evidence="5" id="KW-1185">Reference proteome</keyword>
<feature type="compositionally biased region" description="Low complexity" evidence="1">
    <location>
        <begin position="98"/>
        <end position="111"/>
    </location>
</feature>
<feature type="compositionally biased region" description="Polar residues" evidence="1">
    <location>
        <begin position="88"/>
        <end position="97"/>
    </location>
</feature>
<accession>C6C303</accession>
<gene>
    <name evidence="4" type="ordered locus">Dd703_1468</name>
</gene>
<dbReference type="Proteomes" id="UP000002734">
    <property type="component" value="Chromosome"/>
</dbReference>
<protein>
    <submittedName>
        <fullName evidence="4">General secretion pathway protein</fullName>
    </submittedName>
</protein>
<evidence type="ECO:0000259" key="3">
    <source>
        <dbReference type="Pfam" id="PF16537"/>
    </source>
</evidence>
<keyword evidence="2" id="KW-0812">Transmembrane</keyword>
<feature type="transmembrane region" description="Helical" evidence="2">
    <location>
        <begin position="35"/>
        <end position="55"/>
    </location>
</feature>
<evidence type="ECO:0000256" key="2">
    <source>
        <dbReference type="SAM" id="Phobius"/>
    </source>
</evidence>
<evidence type="ECO:0000256" key="1">
    <source>
        <dbReference type="SAM" id="MobiDB-lite"/>
    </source>
</evidence>
<evidence type="ECO:0000313" key="5">
    <source>
        <dbReference type="Proteomes" id="UP000002734"/>
    </source>
</evidence>
<reference evidence="4" key="1">
    <citation type="submission" date="2009-06" db="EMBL/GenBank/DDBJ databases">
        <title>Complete sequence of Dickeya dadantii Ech703.</title>
        <authorList>
            <consortium name="US DOE Joint Genome Institute"/>
            <person name="Lucas S."/>
            <person name="Copeland A."/>
            <person name="Lapidus A."/>
            <person name="Glavina del Rio T."/>
            <person name="Dalin E."/>
            <person name="Tice H."/>
            <person name="Bruce D."/>
            <person name="Goodwin L."/>
            <person name="Pitluck S."/>
            <person name="Chertkov O."/>
            <person name="Brettin T."/>
            <person name="Detter J.C."/>
            <person name="Han C."/>
            <person name="Larimer F."/>
            <person name="Land M."/>
            <person name="Hauser L."/>
            <person name="Kyrpides N."/>
            <person name="Mikhailova N."/>
            <person name="Balakrishnan V."/>
            <person name="Glasner J."/>
            <person name="Perna N.T."/>
        </authorList>
    </citation>
    <scope>NUCLEOTIDE SEQUENCE [LARGE SCALE GENOMIC DNA]</scope>
    <source>
        <strain evidence="4">Ech703</strain>
    </source>
</reference>
<dbReference type="STRING" id="579405.Dd703_1468"/>
<dbReference type="InterPro" id="IPR032389">
    <property type="entry name" value="GspB_C"/>
</dbReference>
<dbReference type="Pfam" id="PF16537">
    <property type="entry name" value="T2SSB"/>
    <property type="match status" value="1"/>
</dbReference>
<name>C6C303_MUSP7</name>